<evidence type="ECO:0000256" key="1">
    <source>
        <dbReference type="SAM" id="MobiDB-lite"/>
    </source>
</evidence>
<name>A0A4Z0BX06_9BURK</name>
<comment type="caution">
    <text evidence="2">The sequence shown here is derived from an EMBL/GenBank/DDBJ whole genome shotgun (WGS) entry which is preliminary data.</text>
</comment>
<feature type="region of interest" description="Disordered" evidence="1">
    <location>
        <begin position="1"/>
        <end position="30"/>
    </location>
</feature>
<keyword evidence="3" id="KW-1185">Reference proteome</keyword>
<protein>
    <submittedName>
        <fullName evidence="2">Uncharacterized protein</fullName>
    </submittedName>
</protein>
<evidence type="ECO:0000313" key="2">
    <source>
        <dbReference type="EMBL" id="TFZ02519.1"/>
    </source>
</evidence>
<proteinExistence type="predicted"/>
<reference evidence="2 3" key="1">
    <citation type="submission" date="2019-03" db="EMBL/GenBank/DDBJ databases">
        <title>Ramlibacter henchirensis DSM 14656, whole genome shotgun sequence.</title>
        <authorList>
            <person name="Zhang X."/>
            <person name="Feng G."/>
            <person name="Zhu H."/>
        </authorList>
    </citation>
    <scope>NUCLEOTIDE SEQUENCE [LARGE SCALE GENOMIC DNA]</scope>
    <source>
        <strain evidence="2 3">DSM 14656</strain>
    </source>
</reference>
<dbReference type="RefSeq" id="WP_135264044.1">
    <property type="nucleotide sequence ID" value="NZ_SMLM01000002.1"/>
</dbReference>
<evidence type="ECO:0000313" key="3">
    <source>
        <dbReference type="Proteomes" id="UP000298180"/>
    </source>
</evidence>
<feature type="compositionally biased region" description="Basic and acidic residues" evidence="1">
    <location>
        <begin position="153"/>
        <end position="168"/>
    </location>
</feature>
<sequence length="176" mass="19909">MNLLSFFIPSRKPNPGKRQEHRPGPDQRGSVRREIVKLSLRETLVRARVPAEWVGFELLPVAQQGTPHVAHVRLILSQWDGRPVYSIFELERSFMRRMKLLDSTSSDWVRGISWRLALPLARMPVAAETMPNEPAGTASPAPAKSANVEPLLEPDREQQYASRGDHPDFSPTQPML</sequence>
<dbReference type="AlphaFoldDB" id="A0A4Z0BX06"/>
<feature type="region of interest" description="Disordered" evidence="1">
    <location>
        <begin position="130"/>
        <end position="176"/>
    </location>
</feature>
<dbReference type="Proteomes" id="UP000298180">
    <property type="component" value="Unassembled WGS sequence"/>
</dbReference>
<dbReference type="EMBL" id="SMLM01000002">
    <property type="protein sequence ID" value="TFZ02519.1"/>
    <property type="molecule type" value="Genomic_DNA"/>
</dbReference>
<dbReference type="OrthoDB" id="8907956at2"/>
<organism evidence="2 3">
    <name type="scientific">Ramlibacter henchirensis</name>
    <dbReference type="NCBI Taxonomy" id="204072"/>
    <lineage>
        <taxon>Bacteria</taxon>
        <taxon>Pseudomonadati</taxon>
        <taxon>Pseudomonadota</taxon>
        <taxon>Betaproteobacteria</taxon>
        <taxon>Burkholderiales</taxon>
        <taxon>Comamonadaceae</taxon>
        <taxon>Ramlibacter</taxon>
    </lineage>
</organism>
<gene>
    <name evidence="2" type="ORF">EZ313_14760</name>
</gene>
<feature type="compositionally biased region" description="Basic and acidic residues" evidence="1">
    <location>
        <begin position="17"/>
        <end position="30"/>
    </location>
</feature>
<accession>A0A4Z0BX06</accession>